<evidence type="ECO:0000256" key="3">
    <source>
        <dbReference type="ARBA" id="ARBA00022884"/>
    </source>
</evidence>
<dbReference type="PANTHER" id="PTHR23236">
    <property type="entry name" value="EUKARYOTIC TRANSLATION INITIATION FACTOR 4B/4H"/>
    <property type="match status" value="1"/>
</dbReference>
<dbReference type="InterPro" id="IPR034221">
    <property type="entry name" value="RBM34_RRM2"/>
</dbReference>
<feature type="compositionally biased region" description="Basic residues" evidence="6">
    <location>
        <begin position="325"/>
        <end position="335"/>
    </location>
</feature>
<keyword evidence="4" id="KW-0539">Nucleus</keyword>
<gene>
    <name evidence="8" type="ORF">A3770_01p06260</name>
</gene>
<feature type="compositionally biased region" description="Basic residues" evidence="6">
    <location>
        <begin position="57"/>
        <end position="66"/>
    </location>
</feature>
<protein>
    <submittedName>
        <fullName evidence="8">RNA-binding protein</fullName>
    </submittedName>
</protein>
<dbReference type="Proteomes" id="UP000316726">
    <property type="component" value="Chromosome 1"/>
</dbReference>
<dbReference type="EMBL" id="CP031034">
    <property type="protein sequence ID" value="QDZ18108.1"/>
    <property type="molecule type" value="Genomic_DNA"/>
</dbReference>
<feature type="compositionally biased region" description="Basic and acidic residues" evidence="6">
    <location>
        <begin position="43"/>
        <end position="56"/>
    </location>
</feature>
<dbReference type="SUPFAM" id="SSF54928">
    <property type="entry name" value="RNA-binding domain, RBD"/>
    <property type="match status" value="2"/>
</dbReference>
<dbReference type="GO" id="GO:0005730">
    <property type="term" value="C:nucleolus"/>
    <property type="evidence" value="ECO:0007669"/>
    <property type="project" value="UniProtKB-SubCell"/>
</dbReference>
<evidence type="ECO:0000256" key="6">
    <source>
        <dbReference type="SAM" id="MobiDB-lite"/>
    </source>
</evidence>
<feature type="region of interest" description="Disordered" evidence="6">
    <location>
        <begin position="43"/>
        <end position="79"/>
    </location>
</feature>
<feature type="domain" description="RRM" evidence="7">
    <location>
        <begin position="198"/>
        <end position="282"/>
    </location>
</feature>
<keyword evidence="3 5" id="KW-0694">RNA-binding</keyword>
<dbReference type="GO" id="GO:0003723">
    <property type="term" value="F:RNA binding"/>
    <property type="evidence" value="ECO:0007669"/>
    <property type="project" value="UniProtKB-UniRule"/>
</dbReference>
<dbReference type="PANTHER" id="PTHR23236:SF25">
    <property type="entry name" value="RNA-BINDING PROTEIN 34"/>
    <property type="match status" value="1"/>
</dbReference>
<reference evidence="8 9" key="1">
    <citation type="submission" date="2018-07" db="EMBL/GenBank/DDBJ databases">
        <title>The complete nuclear genome of the prasinophyte Chloropicon primus (CCMP1205).</title>
        <authorList>
            <person name="Pombert J.-F."/>
            <person name="Otis C."/>
            <person name="Turmel M."/>
            <person name="Lemieux C."/>
        </authorList>
    </citation>
    <scope>NUCLEOTIDE SEQUENCE [LARGE SCALE GENOMIC DNA]</scope>
    <source>
        <strain evidence="8 9">CCMP1205</strain>
    </source>
</reference>
<keyword evidence="9" id="KW-1185">Reference proteome</keyword>
<evidence type="ECO:0000256" key="4">
    <source>
        <dbReference type="ARBA" id="ARBA00023242"/>
    </source>
</evidence>
<feature type="compositionally biased region" description="Basic residues" evidence="6">
    <location>
        <begin position="345"/>
        <end position="363"/>
    </location>
</feature>
<organism evidence="8 9">
    <name type="scientific">Chloropicon primus</name>
    <dbReference type="NCBI Taxonomy" id="1764295"/>
    <lineage>
        <taxon>Eukaryota</taxon>
        <taxon>Viridiplantae</taxon>
        <taxon>Chlorophyta</taxon>
        <taxon>Chloropicophyceae</taxon>
        <taxon>Chloropicales</taxon>
        <taxon>Chloropicaceae</taxon>
        <taxon>Chloropicon</taxon>
    </lineage>
</organism>
<dbReference type="STRING" id="1764295.A0A5B8MC83"/>
<comment type="similarity">
    <text evidence="2">Belongs to the RRM RBM34 family.</text>
</comment>
<evidence type="ECO:0000256" key="5">
    <source>
        <dbReference type="PROSITE-ProRule" id="PRU00176"/>
    </source>
</evidence>
<comment type="subcellular location">
    <subcellularLocation>
        <location evidence="1">Nucleus</location>
        <location evidence="1">Nucleolus</location>
    </subcellularLocation>
</comment>
<dbReference type="OrthoDB" id="442677at2759"/>
<dbReference type="Gene3D" id="3.30.70.330">
    <property type="match status" value="2"/>
</dbReference>
<evidence type="ECO:0000256" key="2">
    <source>
        <dbReference type="ARBA" id="ARBA00007077"/>
    </source>
</evidence>
<feature type="compositionally biased region" description="Basic and acidic residues" evidence="6">
    <location>
        <begin position="70"/>
        <end position="79"/>
    </location>
</feature>
<dbReference type="CDD" id="cd12394">
    <property type="entry name" value="RRM1_RBM34"/>
    <property type="match status" value="1"/>
</dbReference>
<dbReference type="CDD" id="cd12395">
    <property type="entry name" value="RRM2_RBM34"/>
    <property type="match status" value="1"/>
</dbReference>
<feature type="compositionally biased region" description="Basic residues" evidence="6">
    <location>
        <begin position="303"/>
        <end position="315"/>
    </location>
</feature>
<dbReference type="InterPro" id="IPR035979">
    <property type="entry name" value="RBD_domain_sf"/>
</dbReference>
<dbReference type="PROSITE" id="PS50102">
    <property type="entry name" value="RRM"/>
    <property type="match status" value="2"/>
</dbReference>
<evidence type="ECO:0000259" key="7">
    <source>
        <dbReference type="PROSITE" id="PS50102"/>
    </source>
</evidence>
<evidence type="ECO:0000313" key="9">
    <source>
        <dbReference type="Proteomes" id="UP000316726"/>
    </source>
</evidence>
<name>A0A5B8MC83_9CHLO</name>
<accession>A0A5B8MC83</accession>
<evidence type="ECO:0000256" key="1">
    <source>
        <dbReference type="ARBA" id="ARBA00004604"/>
    </source>
</evidence>
<sequence length="363" mass="39840">MVVGSLFAGLFGSGSQKKEEEKGNGLFSNDKYKRREKEAAVVVEEGAKKDVEEAKKGGKARTHSQRRASTSRDDLPEKRERTIFVGNVPSTITKKALKKVFSECGSIESVRFRSQPLNLENKMPYHDTALTRRIAAVKGMVQAERTQKAYVVFKAAEGAEKALQLNMTKVGDKHIMVDFAGAKSTNMDGAPVQYDPTMSVFLGNLPVDVEEEEVITFFHGADHVPQVQGEIDAVRVVHDRSTGLGKGFGYVLFKTKNAAKAAMQLNGEKLKEREVRVMKVKAQSGGKGGGNPSKDDKRTKLGAFKRRKGGSKAKGKAAPWQGMKAKSKITKKTAPGKKDKLLSSKVKKHTAKSTTRKMKKTKR</sequence>
<dbReference type="AlphaFoldDB" id="A0A5B8MC83"/>
<dbReference type="Pfam" id="PF00076">
    <property type="entry name" value="RRM_1"/>
    <property type="match status" value="2"/>
</dbReference>
<proteinExistence type="inferred from homology"/>
<dbReference type="InterPro" id="IPR000504">
    <property type="entry name" value="RRM_dom"/>
</dbReference>
<evidence type="ECO:0000313" key="8">
    <source>
        <dbReference type="EMBL" id="QDZ18108.1"/>
    </source>
</evidence>
<feature type="region of interest" description="Disordered" evidence="6">
    <location>
        <begin position="280"/>
        <end position="363"/>
    </location>
</feature>
<feature type="domain" description="RRM" evidence="7">
    <location>
        <begin position="81"/>
        <end position="182"/>
    </location>
</feature>
<dbReference type="InterPro" id="IPR012677">
    <property type="entry name" value="Nucleotide-bd_a/b_plait_sf"/>
</dbReference>
<dbReference type="SMART" id="SM00360">
    <property type="entry name" value="RRM"/>
    <property type="match status" value="2"/>
</dbReference>